<dbReference type="InterPro" id="IPR000276">
    <property type="entry name" value="GPCR_Rhodpsn"/>
</dbReference>
<feature type="transmembrane region" description="Helical" evidence="8">
    <location>
        <begin position="141"/>
        <end position="161"/>
    </location>
</feature>
<feature type="domain" description="G-protein coupled receptors family 1 profile" evidence="9">
    <location>
        <begin position="40"/>
        <end position="233"/>
    </location>
</feature>
<dbReference type="AlphaFoldDB" id="A0A9W9Z4L9"/>
<comment type="caution">
    <text evidence="10">The sequence shown here is derived from an EMBL/GenBank/DDBJ whole genome shotgun (WGS) entry which is preliminary data.</text>
</comment>
<dbReference type="Pfam" id="PF00001">
    <property type="entry name" value="7tm_1"/>
    <property type="match status" value="1"/>
</dbReference>
<feature type="transmembrane region" description="Helical" evidence="8">
    <location>
        <begin position="181"/>
        <end position="205"/>
    </location>
</feature>
<dbReference type="Gene3D" id="1.20.1070.10">
    <property type="entry name" value="Rhodopsin 7-helix transmembrane proteins"/>
    <property type="match status" value="1"/>
</dbReference>
<name>A0A9W9Z4L9_9CNID</name>
<keyword evidence="6 10" id="KW-0675">Receptor</keyword>
<evidence type="ECO:0000256" key="5">
    <source>
        <dbReference type="ARBA" id="ARBA00023136"/>
    </source>
</evidence>
<evidence type="ECO:0000256" key="4">
    <source>
        <dbReference type="ARBA" id="ARBA00023040"/>
    </source>
</evidence>
<feature type="transmembrane region" description="Helical" evidence="8">
    <location>
        <begin position="61"/>
        <end position="82"/>
    </location>
</feature>
<keyword evidence="7" id="KW-0807">Transducer</keyword>
<evidence type="ECO:0000313" key="10">
    <source>
        <dbReference type="EMBL" id="KAJ7374284.1"/>
    </source>
</evidence>
<evidence type="ECO:0000259" key="9">
    <source>
        <dbReference type="PROSITE" id="PS50262"/>
    </source>
</evidence>
<organism evidence="10 11">
    <name type="scientific">Desmophyllum pertusum</name>
    <dbReference type="NCBI Taxonomy" id="174260"/>
    <lineage>
        <taxon>Eukaryota</taxon>
        <taxon>Metazoa</taxon>
        <taxon>Cnidaria</taxon>
        <taxon>Anthozoa</taxon>
        <taxon>Hexacorallia</taxon>
        <taxon>Scleractinia</taxon>
        <taxon>Caryophylliina</taxon>
        <taxon>Caryophylliidae</taxon>
        <taxon>Desmophyllum</taxon>
    </lineage>
</organism>
<keyword evidence="2 8" id="KW-0812">Transmembrane</keyword>
<evidence type="ECO:0000256" key="3">
    <source>
        <dbReference type="ARBA" id="ARBA00022989"/>
    </source>
</evidence>
<evidence type="ECO:0000256" key="2">
    <source>
        <dbReference type="ARBA" id="ARBA00022692"/>
    </source>
</evidence>
<feature type="transmembrane region" description="Helical" evidence="8">
    <location>
        <begin position="102"/>
        <end position="120"/>
    </location>
</feature>
<proteinExistence type="predicted"/>
<keyword evidence="3 8" id="KW-1133">Transmembrane helix</keyword>
<dbReference type="SUPFAM" id="SSF81321">
    <property type="entry name" value="Family A G protein-coupled receptor-like"/>
    <property type="match status" value="1"/>
</dbReference>
<keyword evidence="11" id="KW-1185">Reference proteome</keyword>
<sequence length="233" mass="26567">MTSVEDQLKEMSKELISRSTVQVVLESGLYAIILVLLFVGNFITLLVMALNVRMRTIPNMFVASLAISDFLLGALSACPIGLTTLVTSQWPFNDTTCQYQGYTVVTLAVASMQTLALMAVNKYFRIVRPAKYRRYFTKKKTAIMIFISWFYSMWATLPYFLSGHKMVFHPAKFFCYLPIDSGPFTAFMVTVYIGLPTCVIAFCYVRIFQTVRSHNNNFQTANVRRNTVKRGRD</sequence>
<keyword evidence="4" id="KW-0297">G-protein coupled receptor</keyword>
<dbReference type="InterPro" id="IPR017452">
    <property type="entry name" value="GPCR_Rhodpsn_7TM"/>
</dbReference>
<accession>A0A9W9Z4L9</accession>
<dbReference type="PANTHER" id="PTHR24240">
    <property type="entry name" value="OPSIN"/>
    <property type="match status" value="1"/>
</dbReference>
<dbReference type="GO" id="GO:0016020">
    <property type="term" value="C:membrane"/>
    <property type="evidence" value="ECO:0007669"/>
    <property type="project" value="UniProtKB-SubCell"/>
</dbReference>
<dbReference type="EMBL" id="MU826828">
    <property type="protein sequence ID" value="KAJ7374284.1"/>
    <property type="molecule type" value="Genomic_DNA"/>
</dbReference>
<dbReference type="OrthoDB" id="10044919at2759"/>
<dbReference type="GO" id="GO:0004930">
    <property type="term" value="F:G protein-coupled receptor activity"/>
    <property type="evidence" value="ECO:0007669"/>
    <property type="project" value="UniProtKB-KW"/>
</dbReference>
<dbReference type="PRINTS" id="PR00237">
    <property type="entry name" value="GPCRRHODOPSN"/>
</dbReference>
<evidence type="ECO:0000256" key="6">
    <source>
        <dbReference type="ARBA" id="ARBA00023170"/>
    </source>
</evidence>
<evidence type="ECO:0000313" key="11">
    <source>
        <dbReference type="Proteomes" id="UP001163046"/>
    </source>
</evidence>
<keyword evidence="5 8" id="KW-0472">Membrane</keyword>
<dbReference type="CDD" id="cd00637">
    <property type="entry name" value="7tm_classA_rhodopsin-like"/>
    <property type="match status" value="1"/>
</dbReference>
<reference evidence="10" key="1">
    <citation type="submission" date="2023-01" db="EMBL/GenBank/DDBJ databases">
        <title>Genome assembly of the deep-sea coral Lophelia pertusa.</title>
        <authorList>
            <person name="Herrera S."/>
            <person name="Cordes E."/>
        </authorList>
    </citation>
    <scope>NUCLEOTIDE SEQUENCE</scope>
    <source>
        <strain evidence="10">USNM1676648</strain>
        <tissue evidence="10">Polyp</tissue>
    </source>
</reference>
<dbReference type="InterPro" id="IPR050125">
    <property type="entry name" value="GPCR_opsins"/>
</dbReference>
<evidence type="ECO:0000256" key="7">
    <source>
        <dbReference type="ARBA" id="ARBA00023224"/>
    </source>
</evidence>
<comment type="subcellular location">
    <subcellularLocation>
        <location evidence="1">Membrane</location>
        <topology evidence="1">Multi-pass membrane protein</topology>
    </subcellularLocation>
</comment>
<evidence type="ECO:0000256" key="1">
    <source>
        <dbReference type="ARBA" id="ARBA00004141"/>
    </source>
</evidence>
<protein>
    <submittedName>
        <fullName evidence="10">Melatonin receptor</fullName>
    </submittedName>
</protein>
<gene>
    <name evidence="10" type="primary">MTNR1A_3</name>
    <name evidence="10" type="ORF">OS493_007366</name>
</gene>
<feature type="transmembrane region" description="Helical" evidence="8">
    <location>
        <begin position="28"/>
        <end position="49"/>
    </location>
</feature>
<dbReference type="Proteomes" id="UP001163046">
    <property type="component" value="Unassembled WGS sequence"/>
</dbReference>
<evidence type="ECO:0000256" key="8">
    <source>
        <dbReference type="SAM" id="Phobius"/>
    </source>
</evidence>
<dbReference type="PROSITE" id="PS50262">
    <property type="entry name" value="G_PROTEIN_RECEP_F1_2"/>
    <property type="match status" value="1"/>
</dbReference>